<dbReference type="AlphaFoldDB" id="A0A9P0E7H0"/>
<dbReference type="Pfam" id="PF14645">
    <property type="entry name" value="Chibby"/>
    <property type="match status" value="1"/>
</dbReference>
<evidence type="ECO:0000313" key="2">
    <source>
        <dbReference type="Proteomes" id="UP001152798"/>
    </source>
</evidence>
<dbReference type="OrthoDB" id="2145765at2759"/>
<reference evidence="1" key="1">
    <citation type="submission" date="2022-01" db="EMBL/GenBank/DDBJ databases">
        <authorList>
            <person name="King R."/>
        </authorList>
    </citation>
    <scope>NUCLEOTIDE SEQUENCE</scope>
</reference>
<name>A0A9P0E7H0_NEZVI</name>
<dbReference type="InterPro" id="IPR028118">
    <property type="entry name" value="Chibby_fam"/>
</dbReference>
<protein>
    <submittedName>
        <fullName evidence="1">Uncharacterized protein</fullName>
    </submittedName>
</protein>
<keyword evidence="2" id="KW-1185">Reference proteome</keyword>
<accession>A0A9P0E7H0</accession>
<gene>
    <name evidence="1" type="ORF">NEZAVI_LOCUS1137</name>
</gene>
<proteinExistence type="predicted"/>
<evidence type="ECO:0000313" key="1">
    <source>
        <dbReference type="EMBL" id="CAH1389832.1"/>
    </source>
</evidence>
<dbReference type="EMBL" id="OV725077">
    <property type="protein sequence ID" value="CAH1389832.1"/>
    <property type="molecule type" value="Genomic_DNA"/>
</dbReference>
<dbReference type="Proteomes" id="UP001152798">
    <property type="component" value="Chromosome 1"/>
</dbReference>
<organism evidence="1 2">
    <name type="scientific">Nezara viridula</name>
    <name type="common">Southern green stink bug</name>
    <name type="synonym">Cimex viridulus</name>
    <dbReference type="NCBI Taxonomy" id="85310"/>
    <lineage>
        <taxon>Eukaryota</taxon>
        <taxon>Metazoa</taxon>
        <taxon>Ecdysozoa</taxon>
        <taxon>Arthropoda</taxon>
        <taxon>Hexapoda</taxon>
        <taxon>Insecta</taxon>
        <taxon>Pterygota</taxon>
        <taxon>Neoptera</taxon>
        <taxon>Paraneoptera</taxon>
        <taxon>Hemiptera</taxon>
        <taxon>Heteroptera</taxon>
        <taxon>Panheteroptera</taxon>
        <taxon>Pentatomomorpha</taxon>
        <taxon>Pentatomoidea</taxon>
        <taxon>Pentatomidae</taxon>
        <taxon>Pentatominae</taxon>
        <taxon>Nezara</taxon>
    </lineage>
</organism>
<sequence>MPFFGRKFTTSKLPKRKKIPFHSEVRIPENSEEPIKIKLGSLESTFVDGEWKPEPNIELFKENAYLKEVSTHLKEENNLLRMKIEILIDMLTEVTWDFDQRKGVAFYKEGERI</sequence>